<comment type="similarity">
    <text evidence="2 10">Belongs to the TRAFAC class TrmE-Era-EngA-EngB-Septin-like GTPase superfamily. EngB GTPase family.</text>
</comment>
<dbReference type="GeneID" id="93480771"/>
<organism evidence="13 14">
    <name type="scientific">Mitsuokella multacida DSM 20544</name>
    <dbReference type="NCBI Taxonomy" id="500635"/>
    <lineage>
        <taxon>Bacteria</taxon>
        <taxon>Bacillati</taxon>
        <taxon>Bacillota</taxon>
        <taxon>Negativicutes</taxon>
        <taxon>Selenomonadales</taxon>
        <taxon>Selenomonadaceae</taxon>
        <taxon>Mitsuokella</taxon>
    </lineage>
</organism>
<feature type="domain" description="EngB-type G" evidence="12">
    <location>
        <begin position="49"/>
        <end position="234"/>
    </location>
</feature>
<keyword evidence="7 10" id="KW-0342">GTP-binding</keyword>
<dbReference type="InterPro" id="IPR006073">
    <property type="entry name" value="GTP-bd"/>
</dbReference>
<keyword evidence="3 10" id="KW-0132">Cell division</keyword>
<dbReference type="PANTHER" id="PTHR11649">
    <property type="entry name" value="MSS1/TRME-RELATED GTP-BINDING PROTEIN"/>
    <property type="match status" value="1"/>
</dbReference>
<dbReference type="GO" id="GO:0000917">
    <property type="term" value="P:division septum assembly"/>
    <property type="evidence" value="ECO:0007669"/>
    <property type="project" value="UniProtKB-KW"/>
</dbReference>
<dbReference type="GO" id="GO:0005829">
    <property type="term" value="C:cytosol"/>
    <property type="evidence" value="ECO:0007669"/>
    <property type="project" value="TreeGrafter"/>
</dbReference>
<evidence type="ECO:0000256" key="4">
    <source>
        <dbReference type="ARBA" id="ARBA00022723"/>
    </source>
</evidence>
<keyword evidence="5 10" id="KW-0547">Nucleotide-binding</keyword>
<reference evidence="13" key="1">
    <citation type="submission" date="2009-09" db="EMBL/GenBank/DDBJ databases">
        <authorList>
            <person name="Weinstock G."/>
            <person name="Sodergren E."/>
            <person name="Clifton S."/>
            <person name="Fulton L."/>
            <person name="Fulton B."/>
            <person name="Courtney L."/>
            <person name="Fronick C."/>
            <person name="Harrison M."/>
            <person name="Strong C."/>
            <person name="Farmer C."/>
            <person name="Delahaunty K."/>
            <person name="Markovic C."/>
            <person name="Hall O."/>
            <person name="Minx P."/>
            <person name="Tomlinson C."/>
            <person name="Mitreva M."/>
            <person name="Nelson J."/>
            <person name="Hou S."/>
            <person name="Wollam A."/>
            <person name="Pepin K.H."/>
            <person name="Johnson M."/>
            <person name="Bhonagiri V."/>
            <person name="Nash W.E."/>
            <person name="Warren W."/>
            <person name="Chinwalla A."/>
            <person name="Mardis E.R."/>
            <person name="Wilson R.K."/>
        </authorList>
    </citation>
    <scope>NUCLEOTIDE SEQUENCE [LARGE SCALE GENOMIC DNA]</scope>
    <source>
        <strain evidence="13">DSM 20544</strain>
    </source>
</reference>
<feature type="region of interest" description="Disordered" evidence="11">
    <location>
        <begin position="1"/>
        <end position="23"/>
    </location>
</feature>
<dbReference type="PATRIC" id="fig|500635.8.peg.1000"/>
<dbReference type="PROSITE" id="PS51706">
    <property type="entry name" value="G_ENGB"/>
    <property type="match status" value="1"/>
</dbReference>
<evidence type="ECO:0000256" key="9">
    <source>
        <dbReference type="ARBA" id="ARBA00023306"/>
    </source>
</evidence>
<evidence type="ECO:0000256" key="7">
    <source>
        <dbReference type="ARBA" id="ARBA00023134"/>
    </source>
</evidence>
<dbReference type="Proteomes" id="UP000003671">
    <property type="component" value="Unassembled WGS sequence"/>
</dbReference>
<dbReference type="STRING" id="500635.MITSMUL_03608"/>
<dbReference type="Pfam" id="PF01926">
    <property type="entry name" value="MMR_HSR1"/>
    <property type="match status" value="1"/>
</dbReference>
<dbReference type="GO" id="GO:0005525">
    <property type="term" value="F:GTP binding"/>
    <property type="evidence" value="ECO:0007669"/>
    <property type="project" value="UniProtKB-UniRule"/>
</dbReference>
<dbReference type="GO" id="GO:0046872">
    <property type="term" value="F:metal ion binding"/>
    <property type="evidence" value="ECO:0007669"/>
    <property type="project" value="UniProtKB-KW"/>
</dbReference>
<dbReference type="InterPro" id="IPR030393">
    <property type="entry name" value="G_ENGB_dom"/>
</dbReference>
<evidence type="ECO:0000256" key="5">
    <source>
        <dbReference type="ARBA" id="ARBA00022741"/>
    </source>
</evidence>
<evidence type="ECO:0000256" key="6">
    <source>
        <dbReference type="ARBA" id="ARBA00022842"/>
    </source>
</evidence>
<dbReference type="CDD" id="cd01876">
    <property type="entry name" value="YihA_EngB"/>
    <property type="match status" value="1"/>
</dbReference>
<dbReference type="RefSeq" id="WP_005839766.1">
    <property type="nucleotide sequence ID" value="NZ_GG697141.2"/>
</dbReference>
<dbReference type="Gene3D" id="3.40.50.300">
    <property type="entry name" value="P-loop containing nucleotide triphosphate hydrolases"/>
    <property type="match status" value="1"/>
</dbReference>
<keyword evidence="4" id="KW-0479">Metal-binding</keyword>
<dbReference type="InterPro" id="IPR027417">
    <property type="entry name" value="P-loop_NTPase"/>
</dbReference>
<keyword evidence="8 10" id="KW-0717">Septation</keyword>
<dbReference type="AlphaFoldDB" id="C9KKA9"/>
<evidence type="ECO:0000256" key="10">
    <source>
        <dbReference type="HAMAP-Rule" id="MF_00321"/>
    </source>
</evidence>
<dbReference type="eggNOG" id="COG0218">
    <property type="taxonomic scope" value="Bacteria"/>
</dbReference>
<evidence type="ECO:0000256" key="3">
    <source>
        <dbReference type="ARBA" id="ARBA00022618"/>
    </source>
</evidence>
<dbReference type="EMBL" id="ABWK02000009">
    <property type="protein sequence ID" value="EEX69559.1"/>
    <property type="molecule type" value="Genomic_DNA"/>
</dbReference>
<keyword evidence="6" id="KW-0460">Magnesium</keyword>
<dbReference type="PANTHER" id="PTHR11649:SF13">
    <property type="entry name" value="ENGB-TYPE G DOMAIN-CONTAINING PROTEIN"/>
    <property type="match status" value="1"/>
</dbReference>
<accession>C9KKA9</accession>
<evidence type="ECO:0000256" key="11">
    <source>
        <dbReference type="SAM" id="MobiDB-lite"/>
    </source>
</evidence>
<keyword evidence="9 10" id="KW-0131">Cell cycle</keyword>
<sequence>MTEQKTDRPLDAKPAEASDEKAKTAELVVITQGKYIASAVKKDQYPERELPEVVFIGRSNVGKSSLINSLTRIRGLARVSSQPGKTQTINFFELTAKLRDPESGEEQGRKDFYLVDLPGYGYAKTGKERRKIWKKFIDEYLLTSPQLQFVCQLIDIRHEPMASDVEMFQWLVEHHVPVLIIATKADKIGKNARQKNIAAIRRALGVKEISILPYSSVKNEGRSDLLDVIREILV</sequence>
<evidence type="ECO:0000256" key="8">
    <source>
        <dbReference type="ARBA" id="ARBA00023210"/>
    </source>
</evidence>
<evidence type="ECO:0000313" key="14">
    <source>
        <dbReference type="Proteomes" id="UP000003671"/>
    </source>
</evidence>
<comment type="caution">
    <text evidence="13">The sequence shown here is derived from an EMBL/GenBank/DDBJ whole genome shotgun (WGS) entry which is preliminary data.</text>
</comment>
<dbReference type="InterPro" id="IPR019987">
    <property type="entry name" value="GTP-bd_ribosome_bio_YsxC"/>
</dbReference>
<keyword evidence="14" id="KW-1185">Reference proteome</keyword>
<gene>
    <name evidence="10" type="primary">engB</name>
    <name evidence="13" type="synonym">ysxC</name>
    <name evidence="13" type="ORF">MITSMUL_03608</name>
</gene>
<dbReference type="NCBIfam" id="TIGR03598">
    <property type="entry name" value="GTPase_YsxC"/>
    <property type="match status" value="1"/>
</dbReference>
<dbReference type="HOGENOM" id="CLU_033732_3_0_9"/>
<name>C9KKA9_9FIRM</name>
<evidence type="ECO:0000256" key="2">
    <source>
        <dbReference type="ARBA" id="ARBA00009638"/>
    </source>
</evidence>
<evidence type="ECO:0000313" key="13">
    <source>
        <dbReference type="EMBL" id="EEX69559.1"/>
    </source>
</evidence>
<evidence type="ECO:0000256" key="1">
    <source>
        <dbReference type="ARBA" id="ARBA00001946"/>
    </source>
</evidence>
<protein>
    <recommendedName>
        <fullName evidence="10">Probable GTP-binding protein EngB</fullName>
    </recommendedName>
</protein>
<evidence type="ECO:0000259" key="12">
    <source>
        <dbReference type="PROSITE" id="PS51706"/>
    </source>
</evidence>
<dbReference type="SUPFAM" id="SSF52540">
    <property type="entry name" value="P-loop containing nucleoside triphosphate hydrolases"/>
    <property type="match status" value="1"/>
</dbReference>
<dbReference type="HAMAP" id="MF_00321">
    <property type="entry name" value="GTPase_EngB"/>
    <property type="match status" value="1"/>
</dbReference>
<proteinExistence type="inferred from homology"/>
<comment type="cofactor">
    <cofactor evidence="1">
        <name>Mg(2+)</name>
        <dbReference type="ChEBI" id="CHEBI:18420"/>
    </cofactor>
</comment>
<comment type="function">
    <text evidence="10">Necessary for normal cell division and for the maintenance of normal septation.</text>
</comment>